<reference evidence="8 9" key="1">
    <citation type="submission" date="2019-06" db="EMBL/GenBank/DDBJ databases">
        <title>A chromosomal-level reference genome of Carpinus fangiana (Coryloideae, Betulaceae).</title>
        <authorList>
            <person name="Yang X."/>
            <person name="Wang Z."/>
            <person name="Zhang L."/>
            <person name="Hao G."/>
            <person name="Liu J."/>
            <person name="Yang Y."/>
        </authorList>
    </citation>
    <scope>NUCLEOTIDE SEQUENCE [LARGE SCALE GENOMIC DNA]</scope>
    <source>
        <strain evidence="8">Cfa_2016G</strain>
        <tissue evidence="8">Leaf</tissue>
    </source>
</reference>
<dbReference type="GO" id="GO:0042274">
    <property type="term" value="P:ribosomal small subunit biogenesis"/>
    <property type="evidence" value="ECO:0007669"/>
    <property type="project" value="UniProtKB-UniRule"/>
</dbReference>
<feature type="binding site" evidence="7">
    <location>
        <position position="23"/>
    </location>
    <ligand>
        <name>ATP</name>
        <dbReference type="ChEBI" id="CHEBI:30616"/>
    </ligand>
</feature>
<keyword evidence="3 7" id="KW-0808">Transferase</keyword>
<dbReference type="SUPFAM" id="SSF52540">
    <property type="entry name" value="P-loop containing nucleoside triphosphate hydrolases"/>
    <property type="match status" value="1"/>
</dbReference>
<name>A0A5N6KVT1_9ROSI</name>
<dbReference type="OrthoDB" id="10251185at2759"/>
<evidence type="ECO:0000256" key="1">
    <source>
        <dbReference type="ARBA" id="ARBA00022517"/>
    </source>
</evidence>
<dbReference type="GO" id="GO:0004017">
    <property type="term" value="F:AMP kinase activity"/>
    <property type="evidence" value="ECO:0007669"/>
    <property type="project" value="UniProtKB-UniRule"/>
</dbReference>
<gene>
    <name evidence="8" type="ORF">FH972_023485</name>
</gene>
<dbReference type="AlphaFoldDB" id="A0A5N6KVT1"/>
<evidence type="ECO:0000256" key="4">
    <source>
        <dbReference type="ARBA" id="ARBA00022741"/>
    </source>
</evidence>
<feature type="binding site" evidence="7">
    <location>
        <position position="21"/>
    </location>
    <ligand>
        <name>ATP</name>
        <dbReference type="ChEBI" id="CHEBI:30616"/>
    </ligand>
</feature>
<feature type="binding site" evidence="7">
    <location>
        <position position="24"/>
    </location>
    <ligand>
        <name>ATP</name>
        <dbReference type="ChEBI" id="CHEBI:30616"/>
    </ligand>
</feature>
<comment type="caution">
    <text evidence="8">The sequence shown here is derived from an EMBL/GenBank/DDBJ whole genome shotgun (WGS) entry which is preliminary data.</text>
</comment>
<dbReference type="InterPro" id="IPR027417">
    <property type="entry name" value="P-loop_NTPase"/>
</dbReference>
<keyword evidence="7" id="KW-0963">Cytoplasm</keyword>
<dbReference type="EC" id="2.7.4.3" evidence="7"/>
<comment type="function">
    <text evidence="7">Broad-specificity nucleoside monophosphate (NMP) kinase that catalyzes the reversible transfer of the terminal phosphate group between nucleoside triphosphates and monophosphates. Has also ATPase activity. Involved in the late cytoplasmic maturation steps of the 40S ribosomal particles, specifically 18S rRNA maturation. While NMP activity is not required for ribosome maturation, ATPase activity is. Associates transiently with small ribosomal subunit protein uS11. ATP hydrolysis breaks the interaction with uS11. May temporarily remove uS11 from the ribosome to enable a conformational change of the ribosomal RNA that is needed for the final maturation step of the small ribosomal subunit. Its NMP activity may have a role in nuclear energy homeostasis.</text>
</comment>
<feature type="region of interest" description="LID" evidence="7">
    <location>
        <begin position="130"/>
        <end position="140"/>
    </location>
</feature>
<organism evidence="8 9">
    <name type="scientific">Carpinus fangiana</name>
    <dbReference type="NCBI Taxonomy" id="176857"/>
    <lineage>
        <taxon>Eukaryota</taxon>
        <taxon>Viridiplantae</taxon>
        <taxon>Streptophyta</taxon>
        <taxon>Embryophyta</taxon>
        <taxon>Tracheophyta</taxon>
        <taxon>Spermatophyta</taxon>
        <taxon>Magnoliopsida</taxon>
        <taxon>eudicotyledons</taxon>
        <taxon>Gunneridae</taxon>
        <taxon>Pentapetalae</taxon>
        <taxon>rosids</taxon>
        <taxon>fabids</taxon>
        <taxon>Fagales</taxon>
        <taxon>Betulaceae</taxon>
        <taxon>Carpinus</taxon>
    </lineage>
</organism>
<keyword evidence="2 7" id="KW-0698">rRNA processing</keyword>
<accession>A0A5N6KVT1</accession>
<evidence type="ECO:0000313" key="8">
    <source>
        <dbReference type="EMBL" id="KAB8349458.1"/>
    </source>
</evidence>
<keyword evidence="1 7" id="KW-0690">Ribosome biogenesis</keyword>
<keyword evidence="6 7" id="KW-0067">ATP-binding</keyword>
<comment type="catalytic activity">
    <reaction evidence="7">
        <text>AMP + ATP = 2 ADP</text>
        <dbReference type="Rhea" id="RHEA:12973"/>
        <dbReference type="ChEBI" id="CHEBI:30616"/>
        <dbReference type="ChEBI" id="CHEBI:456215"/>
        <dbReference type="ChEBI" id="CHEBI:456216"/>
        <dbReference type="EC" id="2.7.4.3"/>
    </reaction>
</comment>
<dbReference type="GO" id="GO:0005524">
    <property type="term" value="F:ATP binding"/>
    <property type="evidence" value="ECO:0007669"/>
    <property type="project" value="UniProtKB-KW"/>
</dbReference>
<dbReference type="Gene3D" id="3.40.50.300">
    <property type="entry name" value="P-loop containing nucleotide triphosphate hydrolases"/>
    <property type="match status" value="1"/>
</dbReference>
<dbReference type="Proteomes" id="UP000327013">
    <property type="component" value="Unassembled WGS sequence"/>
</dbReference>
<keyword evidence="9" id="KW-1185">Reference proteome</keyword>
<comment type="catalytic activity">
    <reaction evidence="7">
        <text>ATP + H2O = ADP + phosphate + H(+)</text>
        <dbReference type="Rhea" id="RHEA:13065"/>
        <dbReference type="ChEBI" id="CHEBI:15377"/>
        <dbReference type="ChEBI" id="CHEBI:15378"/>
        <dbReference type="ChEBI" id="CHEBI:30616"/>
        <dbReference type="ChEBI" id="CHEBI:43474"/>
        <dbReference type="ChEBI" id="CHEBI:456216"/>
    </reaction>
</comment>
<dbReference type="GO" id="GO:0005737">
    <property type="term" value="C:cytoplasm"/>
    <property type="evidence" value="ECO:0007669"/>
    <property type="project" value="UniProtKB-SubCell"/>
</dbReference>
<comment type="subunit">
    <text evidence="7">Interacts with small ribosomal subunit protein uS11. Not a structural component of 43S pre-ribosomes, but transiently interacts with them by binding to uS11.</text>
</comment>
<dbReference type="InterPro" id="IPR020618">
    <property type="entry name" value="Adenyl_kinase_AK6"/>
</dbReference>
<sequence>MPSATGPKLPNIILSGSPGTGKSTLSAALVSALPRLRYINVSSEADVRGCRGEYDVELKTWEVDEKKLALSLRKDLEQGGVLLDWIHADFLVPELDDQAHECQEQGQDDMVDLVIQMRADTTSLYDRYKARGYDDTKIQENLDCEIMDEIGDENRDAFDEAKCVVLQGTEKDKEDNVSRVLAWVKAWQTNNESGDDED</sequence>
<evidence type="ECO:0000256" key="7">
    <source>
        <dbReference type="HAMAP-Rule" id="MF_03173"/>
    </source>
</evidence>
<feature type="region of interest" description="NMPbind" evidence="7">
    <location>
        <begin position="40"/>
        <end position="63"/>
    </location>
</feature>
<feature type="binding site" evidence="7">
    <location>
        <position position="19"/>
    </location>
    <ligand>
        <name>ATP</name>
        <dbReference type="ChEBI" id="CHEBI:30616"/>
    </ligand>
</feature>
<keyword evidence="5 7" id="KW-0418">Kinase</keyword>
<dbReference type="PANTHER" id="PTHR12595:SF0">
    <property type="entry name" value="ADENYLATE KINASE ISOENZYME 6"/>
    <property type="match status" value="1"/>
</dbReference>
<evidence type="ECO:0000256" key="6">
    <source>
        <dbReference type="ARBA" id="ARBA00022840"/>
    </source>
</evidence>
<evidence type="ECO:0000256" key="3">
    <source>
        <dbReference type="ARBA" id="ARBA00022679"/>
    </source>
</evidence>
<feature type="binding site" evidence="7">
    <location>
        <position position="131"/>
    </location>
    <ligand>
        <name>ATP</name>
        <dbReference type="ChEBI" id="CHEBI:30616"/>
    </ligand>
</feature>
<evidence type="ECO:0000256" key="2">
    <source>
        <dbReference type="ARBA" id="ARBA00022552"/>
    </source>
</evidence>
<dbReference type="GO" id="GO:0005634">
    <property type="term" value="C:nucleus"/>
    <property type="evidence" value="ECO:0007669"/>
    <property type="project" value="UniProtKB-SubCell"/>
</dbReference>
<dbReference type="HAMAP" id="MF_00039">
    <property type="entry name" value="Adenylate_kinase_AK6"/>
    <property type="match status" value="1"/>
</dbReference>
<proteinExistence type="inferred from homology"/>
<evidence type="ECO:0000313" key="9">
    <source>
        <dbReference type="Proteomes" id="UP000327013"/>
    </source>
</evidence>
<dbReference type="PANTHER" id="PTHR12595">
    <property type="entry name" value="POS9-ACTIVATING FACTOR FAP7-RELATED"/>
    <property type="match status" value="1"/>
</dbReference>
<comment type="similarity">
    <text evidence="7">Belongs to the adenylate kinase family. AK6 subfamily.</text>
</comment>
<protein>
    <recommendedName>
        <fullName evidence="7">Adenylate kinase isoenzyme 6 homolog</fullName>
        <shortName evidence="7">AK6</shortName>
        <ecNumber evidence="7">2.7.4.3</ecNumber>
    </recommendedName>
    <alternativeName>
        <fullName evidence="7">Dual activity adenylate kinase/ATPase</fullName>
        <shortName evidence="7">AK/ATPase</shortName>
    </alternativeName>
</protein>
<dbReference type="Pfam" id="PF13238">
    <property type="entry name" value="AAA_18"/>
    <property type="match status" value="1"/>
</dbReference>
<evidence type="ECO:0000256" key="5">
    <source>
        <dbReference type="ARBA" id="ARBA00022777"/>
    </source>
</evidence>
<dbReference type="EMBL" id="VIBQ01000014">
    <property type="protein sequence ID" value="KAB8349458.1"/>
    <property type="molecule type" value="Genomic_DNA"/>
</dbReference>
<keyword evidence="7" id="KW-0539">Nucleus</keyword>
<keyword evidence="4 7" id="KW-0547">Nucleotide-binding</keyword>
<comment type="subcellular location">
    <subcellularLocation>
        <location evidence="7">Cytoplasm</location>
    </subcellularLocation>
    <subcellularLocation>
        <location evidence="7">Nucleus</location>
    </subcellularLocation>
</comment>
<comment type="caution">
    <text evidence="7">Lacks conserved residue(s) required for the propagation of feature annotation.</text>
</comment>
<dbReference type="GO" id="GO:0016887">
    <property type="term" value="F:ATP hydrolysis activity"/>
    <property type="evidence" value="ECO:0007669"/>
    <property type="project" value="UniProtKB-UniRule"/>
</dbReference>
<feature type="binding site" evidence="7">
    <location>
        <position position="22"/>
    </location>
    <ligand>
        <name>ATP</name>
        <dbReference type="ChEBI" id="CHEBI:30616"/>
    </ligand>
</feature>
<dbReference type="GO" id="GO:0006364">
    <property type="term" value="P:rRNA processing"/>
    <property type="evidence" value="ECO:0007669"/>
    <property type="project" value="UniProtKB-KW"/>
</dbReference>